<gene>
    <name evidence="2" type="ORF">CXB42_01135</name>
</gene>
<evidence type="ECO:0000313" key="3">
    <source>
        <dbReference type="Proteomes" id="UP000237295"/>
    </source>
</evidence>
<dbReference type="AlphaFoldDB" id="A0AAE5VWP8"/>
<name>A0AAE5VWP8_PSESY</name>
<dbReference type="InterPro" id="IPR043519">
    <property type="entry name" value="NT_sf"/>
</dbReference>
<accession>A0AAE5VWP8</accession>
<dbReference type="SUPFAM" id="SSF81301">
    <property type="entry name" value="Nucleotidyltransferase"/>
    <property type="match status" value="1"/>
</dbReference>
<organism evidence="2 3">
    <name type="scientific">Pseudomonas syringae pv. syringae</name>
    <dbReference type="NCBI Taxonomy" id="321"/>
    <lineage>
        <taxon>Bacteria</taxon>
        <taxon>Pseudomonadati</taxon>
        <taxon>Pseudomonadota</taxon>
        <taxon>Gammaproteobacteria</taxon>
        <taxon>Pseudomonadales</taxon>
        <taxon>Pseudomonadaceae</taxon>
        <taxon>Pseudomonas</taxon>
        <taxon>Pseudomonas syringae</taxon>
    </lineage>
</organism>
<evidence type="ECO:0000259" key="1">
    <source>
        <dbReference type="Pfam" id="PF01909"/>
    </source>
</evidence>
<dbReference type="EMBL" id="NBAQ01000001">
    <property type="protein sequence ID" value="POQ06064.1"/>
    <property type="molecule type" value="Genomic_DNA"/>
</dbReference>
<dbReference type="CDD" id="cd05403">
    <property type="entry name" value="NT_KNTase_like"/>
    <property type="match status" value="1"/>
</dbReference>
<dbReference type="InterPro" id="IPR002934">
    <property type="entry name" value="Polymerase_NTP_transf_dom"/>
</dbReference>
<protein>
    <recommendedName>
        <fullName evidence="1">Polymerase nucleotidyl transferase domain-containing protein</fullName>
    </recommendedName>
</protein>
<evidence type="ECO:0000313" key="2">
    <source>
        <dbReference type="EMBL" id="POQ06064.1"/>
    </source>
</evidence>
<sequence>MEINMNNAELIATDFCDEIIRTLHGLRFSIYVGGSIALNKHDKFSDIDICIIHDGDISIADIPNAERILKTPQGIQSSVNFKGEKIDLRLDCLKTLTNSVEDFISRNDLTPRGQLYLSALKAGRYCKDDLNVKGLTRNLSIDEEARSKVIADNCRFIRDYGFLIYLERGDYATLADTLLFTYRAFIHVYYALDFSLFRGYKHAAAFETNKNKGGQAVIEAFQSIFMQPEAGKLKTLSRHLNSFFQLHLPQLEMNFDFQIGR</sequence>
<comment type="caution">
    <text evidence="2">The sequence shown here is derived from an EMBL/GenBank/DDBJ whole genome shotgun (WGS) entry which is preliminary data.</text>
</comment>
<reference evidence="2 3" key="1">
    <citation type="submission" date="2017-03" db="EMBL/GenBank/DDBJ databases">
        <authorList>
            <person name="Hulin M.T."/>
        </authorList>
    </citation>
    <scope>NUCLEOTIDE SEQUENCE [LARGE SCALE GENOMIC DNA]</scope>
    <source>
        <strain evidence="2 3">5264</strain>
    </source>
</reference>
<dbReference type="GO" id="GO:0016779">
    <property type="term" value="F:nucleotidyltransferase activity"/>
    <property type="evidence" value="ECO:0007669"/>
    <property type="project" value="InterPro"/>
</dbReference>
<feature type="domain" description="Polymerase nucleotidyl transferase" evidence="1">
    <location>
        <begin position="18"/>
        <end position="64"/>
    </location>
</feature>
<dbReference type="Pfam" id="PF01909">
    <property type="entry name" value="NTP_transf_2"/>
    <property type="match status" value="1"/>
</dbReference>
<dbReference type="Proteomes" id="UP000237295">
    <property type="component" value="Unassembled WGS sequence"/>
</dbReference>
<proteinExistence type="predicted"/>